<feature type="domain" description="Carbohydrate esterase 2 N-terminal" evidence="2">
    <location>
        <begin position="35"/>
        <end position="142"/>
    </location>
</feature>
<dbReference type="InterPro" id="IPR037461">
    <property type="entry name" value="CtCE2-like_dom"/>
</dbReference>
<dbReference type="Gene3D" id="2.60.120.260">
    <property type="entry name" value="Galactose-binding domain-like"/>
    <property type="match status" value="1"/>
</dbReference>
<dbReference type="RefSeq" id="XP_003284188.1">
    <property type="nucleotide sequence ID" value="XM_003284140.1"/>
</dbReference>
<dbReference type="KEGG" id="dpp:DICPUDRAFT_27230"/>
<dbReference type="VEuPathDB" id="AmoebaDB:DICPUDRAFT_27230"/>
<evidence type="ECO:0000259" key="2">
    <source>
        <dbReference type="Pfam" id="PF17996"/>
    </source>
</evidence>
<dbReference type="InterPro" id="IPR052762">
    <property type="entry name" value="PCW_deacetylase/CE"/>
</dbReference>
<dbReference type="Proteomes" id="UP000001064">
    <property type="component" value="Unassembled WGS sequence"/>
</dbReference>
<dbReference type="InterPro" id="IPR036514">
    <property type="entry name" value="SGNH_hydro_sf"/>
</dbReference>
<dbReference type="EMBL" id="GL870960">
    <property type="protein sequence ID" value="EGC39284.1"/>
    <property type="molecule type" value="Genomic_DNA"/>
</dbReference>
<dbReference type="CDD" id="cd01831">
    <property type="entry name" value="Endoglucanase_E_like"/>
    <property type="match status" value="1"/>
</dbReference>
<dbReference type="Pfam" id="PF00657">
    <property type="entry name" value="Lipase_GDSL"/>
    <property type="match status" value="1"/>
</dbReference>
<accession>F0Z9W4</accession>
<dbReference type="Gene3D" id="3.40.50.1110">
    <property type="entry name" value="SGNH hydrolase"/>
    <property type="match status" value="1"/>
</dbReference>
<organism evidence="3 4">
    <name type="scientific">Dictyostelium purpureum</name>
    <name type="common">Slime mold</name>
    <dbReference type="NCBI Taxonomy" id="5786"/>
    <lineage>
        <taxon>Eukaryota</taxon>
        <taxon>Amoebozoa</taxon>
        <taxon>Evosea</taxon>
        <taxon>Eumycetozoa</taxon>
        <taxon>Dictyostelia</taxon>
        <taxon>Dictyosteliales</taxon>
        <taxon>Dictyosteliaceae</taxon>
        <taxon>Dictyostelium</taxon>
    </lineage>
</organism>
<proteinExistence type="predicted"/>
<gene>
    <name evidence="3" type="ORF">DICPUDRAFT_27230</name>
</gene>
<dbReference type="GeneID" id="10510119"/>
<name>F0Z9W4_DICPU</name>
<dbReference type="PANTHER" id="PTHR37834">
    <property type="entry name" value="GDSL-LIKE LIPASE/ACYLHYDROLASE DOMAIN PROTEIN (AFU_ORTHOLOGUE AFUA_2G00620)"/>
    <property type="match status" value="1"/>
</dbReference>
<dbReference type="OMA" id="WSGCQII"/>
<dbReference type="eggNOG" id="ENOG502RCGA">
    <property type="taxonomic scope" value="Eukaryota"/>
</dbReference>
<reference evidence="4" key="1">
    <citation type="journal article" date="2011" name="Genome Biol.">
        <title>Comparative genomics of the social amoebae Dictyostelium discoideum and Dictyostelium purpureum.</title>
        <authorList>
            <consortium name="US DOE Joint Genome Institute (JGI-PGF)"/>
            <person name="Sucgang R."/>
            <person name="Kuo A."/>
            <person name="Tian X."/>
            <person name="Salerno W."/>
            <person name="Parikh A."/>
            <person name="Feasley C.L."/>
            <person name="Dalin E."/>
            <person name="Tu H."/>
            <person name="Huang E."/>
            <person name="Barry K."/>
            <person name="Lindquist E."/>
            <person name="Shapiro H."/>
            <person name="Bruce D."/>
            <person name="Schmutz J."/>
            <person name="Salamov A."/>
            <person name="Fey P."/>
            <person name="Gaudet P."/>
            <person name="Anjard C."/>
            <person name="Babu M.M."/>
            <person name="Basu S."/>
            <person name="Bushmanova Y."/>
            <person name="van der Wel H."/>
            <person name="Katoh-Kurasawa M."/>
            <person name="Dinh C."/>
            <person name="Coutinho P.M."/>
            <person name="Saito T."/>
            <person name="Elias M."/>
            <person name="Schaap P."/>
            <person name="Kay R.R."/>
            <person name="Henrissat B."/>
            <person name="Eichinger L."/>
            <person name="Rivero F."/>
            <person name="Putnam N.H."/>
            <person name="West C.M."/>
            <person name="Loomis W.F."/>
            <person name="Chisholm R.L."/>
            <person name="Shaulsky G."/>
            <person name="Strassmann J.E."/>
            <person name="Queller D.C."/>
            <person name="Kuspa A."/>
            <person name="Grigoriev I.V."/>
        </authorList>
    </citation>
    <scope>NUCLEOTIDE SEQUENCE [LARGE SCALE GENOMIC DNA]</scope>
    <source>
        <strain evidence="4">QSDP1</strain>
    </source>
</reference>
<dbReference type="InterPro" id="IPR001087">
    <property type="entry name" value="GDSL"/>
</dbReference>
<dbReference type="OrthoDB" id="30833at2759"/>
<dbReference type="FunCoup" id="F0Z9W4">
    <property type="interactions" value="1"/>
</dbReference>
<evidence type="ECO:0000313" key="3">
    <source>
        <dbReference type="EMBL" id="EGC39284.1"/>
    </source>
</evidence>
<dbReference type="PANTHER" id="PTHR37834:SF1">
    <property type="entry name" value="CARBOHYDRATE ESTERASE 2 N-TERMINAL DOMAIN-CONTAINING PROTEIN"/>
    <property type="match status" value="1"/>
</dbReference>
<keyword evidence="1" id="KW-0812">Transmembrane</keyword>
<keyword evidence="1" id="KW-0472">Membrane</keyword>
<keyword evidence="4" id="KW-1185">Reference proteome</keyword>
<sequence length="366" mass="40776">MKKNQILIIFILLFCNILYISSAIVILPTNPLLHYVGRIDNTQSTNGEYYAFAWSGCQIIMNITGVSEISAVLNSQQTNWFDIYINGDLYQQPFNVTLSPPLQQQIKIATNLDSKEIYKVIVSKRTEAEFGEVRFYGFVVDNPNFTLFQYSPPTGRKFEFIGDSIATGYGDMGKAPCPFTESTENVDVSFAAVIANELGGEMNMAAWEGKGVIKNYGSSTPTSTQTLPDLYPYILPLSDNSSIWNPKNFVPDVLVIALGSNDYTDPPYPTQQEFESTFISFLKTVLLGYLPSQPKLFFICGVMIGDPVTCTYTENVSNIFNGTYIDMPNIQDSSDDFGCYGHPTVIAHAHMASIAIPIIKQVMNWE</sequence>
<evidence type="ECO:0000313" key="4">
    <source>
        <dbReference type="Proteomes" id="UP000001064"/>
    </source>
</evidence>
<dbReference type="Pfam" id="PF17996">
    <property type="entry name" value="CE2_N"/>
    <property type="match status" value="1"/>
</dbReference>
<keyword evidence="1" id="KW-1133">Transmembrane helix</keyword>
<dbReference type="AlphaFoldDB" id="F0Z9W4"/>
<protein>
    <recommendedName>
        <fullName evidence="2">Carbohydrate esterase 2 N-terminal domain-containing protein</fullName>
    </recommendedName>
</protein>
<dbReference type="SUPFAM" id="SSF52266">
    <property type="entry name" value="SGNH hydrolase"/>
    <property type="match status" value="1"/>
</dbReference>
<dbReference type="InterPro" id="IPR040794">
    <property type="entry name" value="CE2_N"/>
</dbReference>
<dbReference type="GO" id="GO:0052689">
    <property type="term" value="F:carboxylic ester hydrolase activity"/>
    <property type="evidence" value="ECO:0007669"/>
    <property type="project" value="InterPro"/>
</dbReference>
<evidence type="ECO:0000256" key="1">
    <source>
        <dbReference type="SAM" id="Phobius"/>
    </source>
</evidence>
<dbReference type="InParanoid" id="F0Z9W4"/>
<feature type="transmembrane region" description="Helical" evidence="1">
    <location>
        <begin position="7"/>
        <end position="27"/>
    </location>
</feature>